<gene>
    <name evidence="1" type="ORF">F2Q70_00004130</name>
</gene>
<organism evidence="1">
    <name type="scientific">Brassica cretica</name>
    <name type="common">Mustard</name>
    <dbReference type="NCBI Taxonomy" id="69181"/>
    <lineage>
        <taxon>Eukaryota</taxon>
        <taxon>Viridiplantae</taxon>
        <taxon>Streptophyta</taxon>
        <taxon>Embryophyta</taxon>
        <taxon>Tracheophyta</taxon>
        <taxon>Spermatophyta</taxon>
        <taxon>Magnoliopsida</taxon>
        <taxon>eudicotyledons</taxon>
        <taxon>Gunneridae</taxon>
        <taxon>Pentapetalae</taxon>
        <taxon>rosids</taxon>
        <taxon>malvids</taxon>
        <taxon>Brassicales</taxon>
        <taxon>Brassicaceae</taxon>
        <taxon>Brassiceae</taxon>
        <taxon>Brassica</taxon>
    </lineage>
</organism>
<name>A0A8S9IZK1_BRACR</name>
<evidence type="ECO:0000313" key="1">
    <source>
        <dbReference type="EMBL" id="KAF2575264.1"/>
    </source>
</evidence>
<protein>
    <submittedName>
        <fullName evidence="1">Uncharacterized protein</fullName>
    </submittedName>
</protein>
<sequence>MMQLSMSKDVEKLMSIDVPPSPLVDVPSLALVNTNVNRRNSWSFRLGSLPPEASPP</sequence>
<accession>A0A8S9IZK1</accession>
<dbReference type="AlphaFoldDB" id="A0A8S9IZK1"/>
<comment type="caution">
    <text evidence="1">The sequence shown here is derived from an EMBL/GenBank/DDBJ whole genome shotgun (WGS) entry which is preliminary data.</text>
</comment>
<proteinExistence type="predicted"/>
<dbReference type="EMBL" id="QGKY02001015">
    <property type="protein sequence ID" value="KAF2575264.1"/>
    <property type="molecule type" value="Genomic_DNA"/>
</dbReference>
<reference evidence="1" key="1">
    <citation type="submission" date="2019-12" db="EMBL/GenBank/DDBJ databases">
        <title>Genome sequencing and annotation of Brassica cretica.</title>
        <authorList>
            <person name="Studholme D.J."/>
            <person name="Sarris P.F."/>
        </authorList>
    </citation>
    <scope>NUCLEOTIDE SEQUENCE</scope>
    <source>
        <strain evidence="1">PFS-102/07</strain>
        <tissue evidence="1">Leaf</tissue>
    </source>
</reference>